<organism evidence="10 11">
    <name type="scientific">Steroidobacter denitrificans</name>
    <dbReference type="NCBI Taxonomy" id="465721"/>
    <lineage>
        <taxon>Bacteria</taxon>
        <taxon>Pseudomonadati</taxon>
        <taxon>Pseudomonadota</taxon>
        <taxon>Gammaproteobacteria</taxon>
        <taxon>Steroidobacterales</taxon>
        <taxon>Steroidobacteraceae</taxon>
        <taxon>Steroidobacter</taxon>
    </lineage>
</organism>
<dbReference type="InterPro" id="IPR025857">
    <property type="entry name" value="MacB_PCD"/>
</dbReference>
<dbReference type="PANTHER" id="PTHR30489">
    <property type="entry name" value="LIPOPROTEIN-RELEASING SYSTEM TRANSMEMBRANE PROTEIN LOLE"/>
    <property type="match status" value="1"/>
</dbReference>
<reference evidence="10 11" key="1">
    <citation type="submission" date="2015-06" db="EMBL/GenBank/DDBJ databases">
        <title>A Comprehensive Approach to Explore the Metabolic and Phylogenetic Diversity of Bacterial Steroid Degradation in the Environment: Testosterone as an Example.</title>
        <authorList>
            <person name="Yang F.-C."/>
            <person name="Chen Y.-L."/>
            <person name="Yu C.-P."/>
            <person name="Tang S.-L."/>
            <person name="Wang P.-H."/>
            <person name="Ismail W."/>
            <person name="Wang C.-H."/>
            <person name="Yang C.-Y."/>
            <person name="Chiang Y.-R."/>
        </authorList>
    </citation>
    <scope>NUCLEOTIDE SEQUENCE [LARGE SCALE GENOMIC DNA]</scope>
    <source>
        <strain evidence="10 11">DSM 18526</strain>
    </source>
</reference>
<dbReference type="PATRIC" id="fig|465721.4.peg.1978"/>
<dbReference type="STRING" id="465721.ACG33_09305"/>
<feature type="transmembrane region" description="Helical" evidence="7">
    <location>
        <begin position="375"/>
        <end position="395"/>
    </location>
</feature>
<evidence type="ECO:0000256" key="6">
    <source>
        <dbReference type="ARBA" id="ARBA00023136"/>
    </source>
</evidence>
<sequence length="441" mass="46503">MLGICIGVAALITVLSVMNGLEGELRTRLLNLAAHATVTAEPRYMREWQSLAERIRQMPGVNGVAPFLELQGMVGRGNDLRAAQIRGIEPSLETQVSDVDAYLTSGALSDLQPGMQSIMLGAGLAWALNVRPGDEITVLVPTREASAEGSIAGIDLRPRIQAFIVAGIFEAGAQEHDNALALIHLRDAEALAGSGDAPGGLRLKFADIFAAPLRAPEIAAALNAQMRATAPNTQIHAAVAADAIAAPAAADDALAARVRQGGSQVRDRADFTDGPYHFSDWSVENASYFRAVRIEKTMMALILLLIVAVAAFNIVAALVMVVNEKRTDIAILRTVGIAPRSIVAVFMTQGMVIGWFGTLLGAALGLVLALNVGTIVPFLEGLFGVHVFDPTVFVISEVPAEVRWPQVAGITLTALALTVLATIYPALRGAATAPAEALRYE</sequence>
<dbReference type="GO" id="GO:0098797">
    <property type="term" value="C:plasma membrane protein complex"/>
    <property type="evidence" value="ECO:0007669"/>
    <property type="project" value="TreeGrafter"/>
</dbReference>
<feature type="transmembrane region" description="Helical" evidence="7">
    <location>
        <begin position="407"/>
        <end position="427"/>
    </location>
</feature>
<keyword evidence="11" id="KW-1185">Reference proteome</keyword>
<evidence type="ECO:0000259" key="8">
    <source>
        <dbReference type="Pfam" id="PF02687"/>
    </source>
</evidence>
<keyword evidence="4 7" id="KW-0812">Transmembrane</keyword>
<dbReference type="GO" id="GO:0044874">
    <property type="term" value="P:lipoprotein localization to outer membrane"/>
    <property type="evidence" value="ECO:0007669"/>
    <property type="project" value="TreeGrafter"/>
</dbReference>
<feature type="domain" description="ABC3 transporter permease C-terminal" evidence="8">
    <location>
        <begin position="301"/>
        <end position="430"/>
    </location>
</feature>
<dbReference type="KEGG" id="sdf:ACG33_09305"/>
<proteinExistence type="inferred from homology"/>
<keyword evidence="3" id="KW-1003">Cell membrane</keyword>
<dbReference type="Pfam" id="PF12704">
    <property type="entry name" value="MacB_PCD"/>
    <property type="match status" value="1"/>
</dbReference>
<feature type="transmembrane region" description="Helical" evidence="7">
    <location>
        <begin position="298"/>
        <end position="322"/>
    </location>
</feature>
<dbReference type="InterPro" id="IPR003838">
    <property type="entry name" value="ABC3_permease_C"/>
</dbReference>
<dbReference type="AlphaFoldDB" id="A0A127FA44"/>
<dbReference type="Proteomes" id="UP000070250">
    <property type="component" value="Chromosome"/>
</dbReference>
<evidence type="ECO:0000256" key="1">
    <source>
        <dbReference type="ARBA" id="ARBA00004651"/>
    </source>
</evidence>
<evidence type="ECO:0000256" key="3">
    <source>
        <dbReference type="ARBA" id="ARBA00022475"/>
    </source>
</evidence>
<keyword evidence="6 7" id="KW-0472">Membrane</keyword>
<keyword evidence="5 7" id="KW-1133">Transmembrane helix</keyword>
<dbReference type="PANTHER" id="PTHR30489:SF0">
    <property type="entry name" value="LIPOPROTEIN-RELEASING SYSTEM TRANSMEMBRANE PROTEIN LOLE"/>
    <property type="match status" value="1"/>
</dbReference>
<feature type="transmembrane region" description="Helical" evidence="7">
    <location>
        <begin position="343"/>
        <end position="369"/>
    </location>
</feature>
<feature type="domain" description="MacB-like periplasmic core" evidence="9">
    <location>
        <begin position="1"/>
        <end position="192"/>
    </location>
</feature>
<name>A0A127FA44_STEDE</name>
<evidence type="ECO:0000313" key="11">
    <source>
        <dbReference type="Proteomes" id="UP000070250"/>
    </source>
</evidence>
<evidence type="ECO:0000256" key="7">
    <source>
        <dbReference type="SAM" id="Phobius"/>
    </source>
</evidence>
<comment type="subcellular location">
    <subcellularLocation>
        <location evidence="1">Cell membrane</location>
        <topology evidence="1">Multi-pass membrane protein</topology>
    </subcellularLocation>
</comment>
<evidence type="ECO:0008006" key="12">
    <source>
        <dbReference type="Google" id="ProtNLM"/>
    </source>
</evidence>
<evidence type="ECO:0000256" key="5">
    <source>
        <dbReference type="ARBA" id="ARBA00022989"/>
    </source>
</evidence>
<accession>A0A127FA44</accession>
<evidence type="ECO:0000256" key="4">
    <source>
        <dbReference type="ARBA" id="ARBA00022692"/>
    </source>
</evidence>
<gene>
    <name evidence="10" type="ORF">ACG33_09305</name>
</gene>
<evidence type="ECO:0000313" key="10">
    <source>
        <dbReference type="EMBL" id="AMN47287.1"/>
    </source>
</evidence>
<dbReference type="EMBL" id="CP011971">
    <property type="protein sequence ID" value="AMN47287.1"/>
    <property type="molecule type" value="Genomic_DNA"/>
</dbReference>
<evidence type="ECO:0000259" key="9">
    <source>
        <dbReference type="Pfam" id="PF12704"/>
    </source>
</evidence>
<evidence type="ECO:0000256" key="2">
    <source>
        <dbReference type="ARBA" id="ARBA00005236"/>
    </source>
</evidence>
<protein>
    <recommendedName>
        <fullName evidence="12">Cell division protein FtsX</fullName>
    </recommendedName>
</protein>
<dbReference type="Pfam" id="PF02687">
    <property type="entry name" value="FtsX"/>
    <property type="match status" value="1"/>
</dbReference>
<comment type="similarity">
    <text evidence="2">Belongs to the ABC-4 integral membrane protein family. LolC/E subfamily.</text>
</comment>
<dbReference type="InterPro" id="IPR051447">
    <property type="entry name" value="Lipoprotein-release_system"/>
</dbReference>